<evidence type="ECO:0008006" key="6">
    <source>
        <dbReference type="Google" id="ProtNLM"/>
    </source>
</evidence>
<evidence type="ECO:0000313" key="4">
    <source>
        <dbReference type="EMBL" id="MCL7043664.1"/>
    </source>
</evidence>
<proteinExistence type="predicted"/>
<evidence type="ECO:0000313" key="5">
    <source>
        <dbReference type="Proteomes" id="UP001177140"/>
    </source>
</evidence>
<feature type="domain" description="hAT-like transposase RNase-H fold" evidence="3">
    <location>
        <begin position="1"/>
        <end position="60"/>
    </location>
</feature>
<dbReference type="PANTHER" id="PTHR23272">
    <property type="entry name" value="BED FINGER-RELATED"/>
    <property type="match status" value="1"/>
</dbReference>
<dbReference type="EMBL" id="JAJJMA010249209">
    <property type="protein sequence ID" value="MCL7043664.1"/>
    <property type="molecule type" value="Genomic_DNA"/>
</dbReference>
<dbReference type="Proteomes" id="UP001177140">
    <property type="component" value="Unassembled WGS sequence"/>
</dbReference>
<name>A0AA42AXI5_PAPNU</name>
<evidence type="ECO:0000259" key="2">
    <source>
        <dbReference type="Pfam" id="PF05699"/>
    </source>
</evidence>
<dbReference type="InterPro" id="IPR012337">
    <property type="entry name" value="RNaseH-like_sf"/>
</dbReference>
<dbReference type="InterPro" id="IPR008906">
    <property type="entry name" value="HATC_C_dom"/>
</dbReference>
<dbReference type="InterPro" id="IPR025525">
    <property type="entry name" value="hAT-like_transposase_RNase-H"/>
</dbReference>
<feature type="domain" description="HAT C-terminal dimerisation" evidence="2">
    <location>
        <begin position="135"/>
        <end position="225"/>
    </location>
</feature>
<keyword evidence="5" id="KW-1185">Reference proteome</keyword>
<dbReference type="GO" id="GO:0003677">
    <property type="term" value="F:DNA binding"/>
    <property type="evidence" value="ECO:0007669"/>
    <property type="project" value="InterPro"/>
</dbReference>
<dbReference type="PANTHER" id="PTHR23272:SF161">
    <property type="entry name" value="ZINC FINGER BED DOMAIN-CONTAINING PROTEIN RICESLEEPER 1-LIKE"/>
    <property type="match status" value="1"/>
</dbReference>
<feature type="region of interest" description="Disordered" evidence="1">
    <location>
        <begin position="91"/>
        <end position="110"/>
    </location>
</feature>
<accession>A0AA42AXI5</accession>
<comment type="caution">
    <text evidence="4">The sequence shown here is derived from an EMBL/GenBank/DDBJ whole genome shotgun (WGS) entry which is preliminary data.</text>
</comment>
<evidence type="ECO:0000259" key="3">
    <source>
        <dbReference type="Pfam" id="PF14372"/>
    </source>
</evidence>
<dbReference type="Pfam" id="PF05699">
    <property type="entry name" value="Dimer_Tnp_hAT"/>
    <property type="match status" value="1"/>
</dbReference>
<sequence length="267" mass="29511">MKEKFDKYWKLTSKTFAVACILDPRFKLKSVDYYFPLIYVNSEKKKAKIKAILFKLYDEYARCYASSSHVYSGNISTDDVVVDRSVGGSGNSVSSSSFASSSRSLAPSSSSFTAKFKGFTSFLEETSQNTVVVTDLEQYLKDDAHPIKKGTGEINLNDASFDVLGWWKFYGPKYPIVALMARDILGIPASSVASESVFSTSGRVIGKYRSSLLPDTIEALICGQDYIRNGLEKDGLGLENPALGTIFDVMNELQENGFDEASNIEEQ</sequence>
<reference evidence="4" key="1">
    <citation type="submission" date="2022-03" db="EMBL/GenBank/DDBJ databases">
        <title>A functionally conserved STORR gene fusion in Papaver species that diverged 16.8 million years ago.</title>
        <authorList>
            <person name="Catania T."/>
        </authorList>
    </citation>
    <scope>NUCLEOTIDE SEQUENCE</scope>
    <source>
        <strain evidence="4">S-191538</strain>
    </source>
</reference>
<dbReference type="AlphaFoldDB" id="A0AA42AXI5"/>
<organism evidence="4 5">
    <name type="scientific">Papaver nudicaule</name>
    <name type="common">Iceland poppy</name>
    <dbReference type="NCBI Taxonomy" id="74823"/>
    <lineage>
        <taxon>Eukaryota</taxon>
        <taxon>Viridiplantae</taxon>
        <taxon>Streptophyta</taxon>
        <taxon>Embryophyta</taxon>
        <taxon>Tracheophyta</taxon>
        <taxon>Spermatophyta</taxon>
        <taxon>Magnoliopsida</taxon>
        <taxon>Ranunculales</taxon>
        <taxon>Papaveraceae</taxon>
        <taxon>Papaveroideae</taxon>
        <taxon>Papaver</taxon>
    </lineage>
</organism>
<gene>
    <name evidence="4" type="ORF">MKW94_001054</name>
</gene>
<dbReference type="GO" id="GO:0046983">
    <property type="term" value="F:protein dimerization activity"/>
    <property type="evidence" value="ECO:0007669"/>
    <property type="project" value="InterPro"/>
</dbReference>
<protein>
    <recommendedName>
        <fullName evidence="6">Transposase</fullName>
    </recommendedName>
</protein>
<evidence type="ECO:0000256" key="1">
    <source>
        <dbReference type="SAM" id="MobiDB-lite"/>
    </source>
</evidence>
<dbReference type="Pfam" id="PF14372">
    <property type="entry name" value="hAT-like_RNase-H"/>
    <property type="match status" value="1"/>
</dbReference>
<dbReference type="SUPFAM" id="SSF53098">
    <property type="entry name" value="Ribonuclease H-like"/>
    <property type="match status" value="1"/>
</dbReference>